<feature type="chain" id="PRO_5040919174" description="Secreted protein" evidence="2">
    <location>
        <begin position="18"/>
        <end position="76"/>
    </location>
</feature>
<dbReference type="AlphaFoldDB" id="A0A9W8B0L1"/>
<accession>A0A9W8B0L1</accession>
<sequence length="76" mass="8075">MKCILVLASLFTTMVTAQLGPDSWDGGSLGYPDGTFADGLDDGQYDYAYPQGVDDAENYDGIDGYLGEDGDDGSYD</sequence>
<evidence type="ECO:0008006" key="5">
    <source>
        <dbReference type="Google" id="ProtNLM"/>
    </source>
</evidence>
<gene>
    <name evidence="3" type="ORF">H4R34_003491</name>
</gene>
<dbReference type="EMBL" id="JANBQB010000330">
    <property type="protein sequence ID" value="KAJ1977666.1"/>
    <property type="molecule type" value="Genomic_DNA"/>
</dbReference>
<dbReference type="Proteomes" id="UP001151582">
    <property type="component" value="Unassembled WGS sequence"/>
</dbReference>
<organism evidence="3 4">
    <name type="scientific">Dimargaris verticillata</name>
    <dbReference type="NCBI Taxonomy" id="2761393"/>
    <lineage>
        <taxon>Eukaryota</taxon>
        <taxon>Fungi</taxon>
        <taxon>Fungi incertae sedis</taxon>
        <taxon>Zoopagomycota</taxon>
        <taxon>Kickxellomycotina</taxon>
        <taxon>Dimargaritomycetes</taxon>
        <taxon>Dimargaritales</taxon>
        <taxon>Dimargaritaceae</taxon>
        <taxon>Dimargaris</taxon>
    </lineage>
</organism>
<feature type="region of interest" description="Disordered" evidence="1">
    <location>
        <begin position="53"/>
        <end position="76"/>
    </location>
</feature>
<evidence type="ECO:0000256" key="1">
    <source>
        <dbReference type="SAM" id="MobiDB-lite"/>
    </source>
</evidence>
<feature type="signal peptide" evidence="2">
    <location>
        <begin position="1"/>
        <end position="17"/>
    </location>
</feature>
<keyword evidence="4" id="KW-1185">Reference proteome</keyword>
<reference evidence="3" key="1">
    <citation type="submission" date="2022-07" db="EMBL/GenBank/DDBJ databases">
        <title>Phylogenomic reconstructions and comparative analyses of Kickxellomycotina fungi.</title>
        <authorList>
            <person name="Reynolds N.K."/>
            <person name="Stajich J.E."/>
            <person name="Barry K."/>
            <person name="Grigoriev I.V."/>
            <person name="Crous P."/>
            <person name="Smith M.E."/>
        </authorList>
    </citation>
    <scope>NUCLEOTIDE SEQUENCE</scope>
    <source>
        <strain evidence="3">RSA 567</strain>
    </source>
</reference>
<feature type="non-terminal residue" evidence="3">
    <location>
        <position position="76"/>
    </location>
</feature>
<protein>
    <recommendedName>
        <fullName evidence="5">Secreted protein</fullName>
    </recommendedName>
</protein>
<proteinExistence type="predicted"/>
<comment type="caution">
    <text evidence="3">The sequence shown here is derived from an EMBL/GenBank/DDBJ whole genome shotgun (WGS) entry which is preliminary data.</text>
</comment>
<feature type="compositionally biased region" description="Acidic residues" evidence="1">
    <location>
        <begin position="54"/>
        <end position="76"/>
    </location>
</feature>
<keyword evidence="2" id="KW-0732">Signal</keyword>
<evidence type="ECO:0000313" key="4">
    <source>
        <dbReference type="Proteomes" id="UP001151582"/>
    </source>
</evidence>
<dbReference type="OrthoDB" id="10441001at2759"/>
<evidence type="ECO:0000313" key="3">
    <source>
        <dbReference type="EMBL" id="KAJ1977666.1"/>
    </source>
</evidence>
<evidence type="ECO:0000256" key="2">
    <source>
        <dbReference type="SAM" id="SignalP"/>
    </source>
</evidence>
<name>A0A9W8B0L1_9FUNG</name>